<dbReference type="EMBL" id="KK103948">
    <property type="protein sequence ID" value="KIY94684.1"/>
    <property type="molecule type" value="Genomic_DNA"/>
</dbReference>
<name>A0A0D2LSV2_9CHLO</name>
<keyword evidence="7" id="KW-0547">Nucleotide-binding</keyword>
<dbReference type="OrthoDB" id="108365at2759"/>
<comment type="similarity">
    <text evidence="3">Belongs to the pyruvate kinase family.</text>
</comment>
<evidence type="ECO:0000256" key="12">
    <source>
        <dbReference type="ARBA" id="ARBA00023317"/>
    </source>
</evidence>
<keyword evidence="15" id="KW-1185">Reference proteome</keyword>
<sequence>MKTKAHFFPNLDLSTILEPEEAWDHRYACTKIIATIGPSCQSVDTLVKMLEAGMSAARVDLTWGPIEYHRKSLDNLQEAMRLTRRMCAIVLDTLGREVMIRRPFRIDEDGWPTQAGQEINVVAGQKLTLTTRDVECTSTELPVTYTRFADMVEPGDSIYLGRYLVSGADSASLYLKVEEVVDGTDVICSAQNAALLDGLLTLFHVERSSREDIAEAREFLDSVGLASTKIFAKLESRQWFAEKNVCR</sequence>
<dbReference type="InterPro" id="IPR015793">
    <property type="entry name" value="Pyrv_Knase_brl"/>
</dbReference>
<protein>
    <recommendedName>
        <fullName evidence="4">pyruvate kinase</fullName>
        <ecNumber evidence="4">2.7.1.40</ecNumber>
    </recommendedName>
</protein>
<organism evidence="14 15">
    <name type="scientific">Monoraphidium neglectum</name>
    <dbReference type="NCBI Taxonomy" id="145388"/>
    <lineage>
        <taxon>Eukaryota</taxon>
        <taxon>Viridiplantae</taxon>
        <taxon>Chlorophyta</taxon>
        <taxon>core chlorophytes</taxon>
        <taxon>Chlorophyceae</taxon>
        <taxon>CS clade</taxon>
        <taxon>Sphaeropleales</taxon>
        <taxon>Selenastraceae</taxon>
        <taxon>Monoraphidium</taxon>
    </lineage>
</organism>
<evidence type="ECO:0000256" key="2">
    <source>
        <dbReference type="ARBA" id="ARBA00004997"/>
    </source>
</evidence>
<dbReference type="InterPro" id="IPR040442">
    <property type="entry name" value="Pyrv_kinase-like_dom_sf"/>
</dbReference>
<dbReference type="InterPro" id="IPR015813">
    <property type="entry name" value="Pyrv/PenolPyrv_kinase-like_dom"/>
</dbReference>
<dbReference type="STRING" id="145388.A0A0D2LSV2"/>
<dbReference type="EC" id="2.7.1.40" evidence="4"/>
<dbReference type="GO" id="GO:0005524">
    <property type="term" value="F:ATP binding"/>
    <property type="evidence" value="ECO:0007669"/>
    <property type="project" value="UniProtKB-KW"/>
</dbReference>
<keyword evidence="10" id="KW-0460">Magnesium</keyword>
<dbReference type="InterPro" id="IPR015806">
    <property type="entry name" value="Pyrv_Knase_insert_dom_sf"/>
</dbReference>
<dbReference type="InterPro" id="IPR011037">
    <property type="entry name" value="Pyrv_Knase-like_insert_dom_sf"/>
</dbReference>
<gene>
    <name evidence="14" type="ORF">MNEG_13279</name>
</gene>
<dbReference type="InterPro" id="IPR001697">
    <property type="entry name" value="Pyr_Knase"/>
</dbReference>
<dbReference type="SUPFAM" id="SSF51621">
    <property type="entry name" value="Phosphoenolpyruvate/pyruvate domain"/>
    <property type="match status" value="1"/>
</dbReference>
<keyword evidence="6" id="KW-0479">Metal-binding</keyword>
<evidence type="ECO:0000256" key="9">
    <source>
        <dbReference type="ARBA" id="ARBA00022840"/>
    </source>
</evidence>
<evidence type="ECO:0000256" key="8">
    <source>
        <dbReference type="ARBA" id="ARBA00022777"/>
    </source>
</evidence>
<dbReference type="GO" id="GO:0004743">
    <property type="term" value="F:pyruvate kinase activity"/>
    <property type="evidence" value="ECO:0007669"/>
    <property type="project" value="UniProtKB-EC"/>
</dbReference>
<evidence type="ECO:0000313" key="14">
    <source>
        <dbReference type="EMBL" id="KIY94684.1"/>
    </source>
</evidence>
<comment type="cofactor">
    <cofactor evidence="1">
        <name>K(+)</name>
        <dbReference type="ChEBI" id="CHEBI:29103"/>
    </cofactor>
</comment>
<dbReference type="Gene3D" id="3.20.20.60">
    <property type="entry name" value="Phosphoenolpyruvate-binding domains"/>
    <property type="match status" value="1"/>
</dbReference>
<evidence type="ECO:0000256" key="7">
    <source>
        <dbReference type="ARBA" id="ARBA00022741"/>
    </source>
</evidence>
<evidence type="ECO:0000256" key="11">
    <source>
        <dbReference type="ARBA" id="ARBA00023152"/>
    </source>
</evidence>
<evidence type="ECO:0000259" key="13">
    <source>
        <dbReference type="Pfam" id="PF00224"/>
    </source>
</evidence>
<evidence type="ECO:0000313" key="15">
    <source>
        <dbReference type="Proteomes" id="UP000054498"/>
    </source>
</evidence>
<dbReference type="SUPFAM" id="SSF50800">
    <property type="entry name" value="PK beta-barrel domain-like"/>
    <property type="match status" value="1"/>
</dbReference>
<dbReference type="GO" id="GO:0016301">
    <property type="term" value="F:kinase activity"/>
    <property type="evidence" value="ECO:0007669"/>
    <property type="project" value="UniProtKB-KW"/>
</dbReference>
<evidence type="ECO:0000256" key="5">
    <source>
        <dbReference type="ARBA" id="ARBA00022679"/>
    </source>
</evidence>
<dbReference type="GeneID" id="25730725"/>
<dbReference type="PANTHER" id="PTHR11817">
    <property type="entry name" value="PYRUVATE KINASE"/>
    <property type="match status" value="1"/>
</dbReference>
<evidence type="ECO:0000256" key="6">
    <source>
        <dbReference type="ARBA" id="ARBA00022723"/>
    </source>
</evidence>
<dbReference type="GO" id="GO:0030955">
    <property type="term" value="F:potassium ion binding"/>
    <property type="evidence" value="ECO:0007669"/>
    <property type="project" value="InterPro"/>
</dbReference>
<dbReference type="UniPathway" id="UPA00109">
    <property type="reaction ID" value="UER00188"/>
</dbReference>
<accession>A0A0D2LSV2</accession>
<keyword evidence="9" id="KW-0067">ATP-binding</keyword>
<evidence type="ECO:0000256" key="1">
    <source>
        <dbReference type="ARBA" id="ARBA00001958"/>
    </source>
</evidence>
<evidence type="ECO:0000256" key="10">
    <source>
        <dbReference type="ARBA" id="ARBA00022842"/>
    </source>
</evidence>
<evidence type="ECO:0000256" key="3">
    <source>
        <dbReference type="ARBA" id="ARBA00008663"/>
    </source>
</evidence>
<keyword evidence="8" id="KW-0418">Kinase</keyword>
<dbReference type="AlphaFoldDB" id="A0A0D2LSV2"/>
<keyword evidence="12" id="KW-0670">Pyruvate</keyword>
<dbReference type="KEGG" id="mng:MNEG_13279"/>
<dbReference type="RefSeq" id="XP_013893704.1">
    <property type="nucleotide sequence ID" value="XM_014038250.1"/>
</dbReference>
<reference evidence="14 15" key="1">
    <citation type="journal article" date="2013" name="BMC Genomics">
        <title>Reconstruction of the lipid metabolism for the microalga Monoraphidium neglectum from its genome sequence reveals characteristics suitable for biofuel production.</title>
        <authorList>
            <person name="Bogen C."/>
            <person name="Al-Dilaimi A."/>
            <person name="Albersmeier A."/>
            <person name="Wichmann J."/>
            <person name="Grundmann M."/>
            <person name="Rupp O."/>
            <person name="Lauersen K.J."/>
            <person name="Blifernez-Klassen O."/>
            <person name="Kalinowski J."/>
            <person name="Goesmann A."/>
            <person name="Mussgnug J.H."/>
            <person name="Kruse O."/>
        </authorList>
    </citation>
    <scope>NUCLEOTIDE SEQUENCE [LARGE SCALE GENOMIC DNA]</scope>
    <source>
        <strain evidence="14 15">SAG 48.87</strain>
    </source>
</reference>
<feature type="domain" description="Pyruvate kinase barrel" evidence="13">
    <location>
        <begin position="30"/>
        <end position="196"/>
    </location>
</feature>
<dbReference type="Pfam" id="PF00224">
    <property type="entry name" value="PK"/>
    <property type="match status" value="1"/>
</dbReference>
<keyword evidence="5" id="KW-0808">Transferase</keyword>
<proteinExistence type="inferred from homology"/>
<dbReference type="GO" id="GO:0000287">
    <property type="term" value="F:magnesium ion binding"/>
    <property type="evidence" value="ECO:0007669"/>
    <property type="project" value="InterPro"/>
</dbReference>
<dbReference type="Gene3D" id="2.40.33.10">
    <property type="entry name" value="PK beta-barrel domain-like"/>
    <property type="match status" value="1"/>
</dbReference>
<keyword evidence="11" id="KW-0324">Glycolysis</keyword>
<evidence type="ECO:0000256" key="4">
    <source>
        <dbReference type="ARBA" id="ARBA00012142"/>
    </source>
</evidence>
<comment type="pathway">
    <text evidence="2">Carbohydrate degradation; glycolysis; pyruvate from D-glyceraldehyde 3-phosphate: step 5/5.</text>
</comment>
<dbReference type="Proteomes" id="UP000054498">
    <property type="component" value="Unassembled WGS sequence"/>
</dbReference>